<name>H0E9Q3_9ACTN</name>
<comment type="caution">
    <text evidence="9">The sequence shown here is derived from an EMBL/GenBank/DDBJ whole genome shotgun (WGS) entry which is preliminary data.</text>
</comment>
<protein>
    <recommendedName>
        <fullName evidence="6">Peptidyl-prolyl cis-trans isomerase</fullName>
        <ecNumber evidence="6">5.2.1.8</ecNumber>
    </recommendedName>
</protein>
<dbReference type="EMBL" id="AGUD01000266">
    <property type="protein sequence ID" value="EHN09597.1"/>
    <property type="molecule type" value="Genomic_DNA"/>
</dbReference>
<comment type="similarity">
    <text evidence="2 6">Belongs to the FKBP-type PPIase family.</text>
</comment>
<evidence type="ECO:0000256" key="7">
    <source>
        <dbReference type="SAM" id="MobiDB-lite"/>
    </source>
</evidence>
<evidence type="ECO:0000256" key="1">
    <source>
        <dbReference type="ARBA" id="ARBA00000971"/>
    </source>
</evidence>
<dbReference type="PANTHER" id="PTHR43811:SF19">
    <property type="entry name" value="39 KDA FK506-BINDING NUCLEAR PROTEIN"/>
    <property type="match status" value="1"/>
</dbReference>
<dbReference type="SUPFAM" id="SSF54534">
    <property type="entry name" value="FKBP-like"/>
    <property type="match status" value="1"/>
</dbReference>
<comment type="catalytic activity">
    <reaction evidence="1 5 6">
        <text>[protein]-peptidylproline (omega=180) = [protein]-peptidylproline (omega=0)</text>
        <dbReference type="Rhea" id="RHEA:16237"/>
        <dbReference type="Rhea" id="RHEA-COMP:10747"/>
        <dbReference type="Rhea" id="RHEA-COMP:10748"/>
        <dbReference type="ChEBI" id="CHEBI:83833"/>
        <dbReference type="ChEBI" id="CHEBI:83834"/>
        <dbReference type="EC" id="5.2.1.8"/>
    </reaction>
</comment>
<dbReference type="InterPro" id="IPR046357">
    <property type="entry name" value="PPIase_dom_sf"/>
</dbReference>
<evidence type="ECO:0000259" key="8">
    <source>
        <dbReference type="PROSITE" id="PS50059"/>
    </source>
</evidence>
<keyword evidence="3 5" id="KW-0697">Rotamase</keyword>
<dbReference type="GO" id="GO:0003755">
    <property type="term" value="F:peptidyl-prolyl cis-trans isomerase activity"/>
    <property type="evidence" value="ECO:0007669"/>
    <property type="project" value="UniProtKB-UniRule"/>
</dbReference>
<keyword evidence="4 5" id="KW-0413">Isomerase</keyword>
<evidence type="ECO:0000256" key="3">
    <source>
        <dbReference type="ARBA" id="ARBA00023110"/>
    </source>
</evidence>
<evidence type="ECO:0000256" key="5">
    <source>
        <dbReference type="PROSITE-ProRule" id="PRU00277"/>
    </source>
</evidence>
<gene>
    <name evidence="9" type="ORF">PAI11_35730</name>
</gene>
<accession>H0E9Q3</accession>
<evidence type="ECO:0000256" key="2">
    <source>
        <dbReference type="ARBA" id="ARBA00006577"/>
    </source>
</evidence>
<dbReference type="Proteomes" id="UP000005143">
    <property type="component" value="Unassembled WGS sequence"/>
</dbReference>
<proteinExistence type="inferred from homology"/>
<dbReference type="Pfam" id="PF00254">
    <property type="entry name" value="FKBP_C"/>
    <property type="match status" value="1"/>
</dbReference>
<evidence type="ECO:0000313" key="9">
    <source>
        <dbReference type="EMBL" id="EHN09597.1"/>
    </source>
</evidence>
<dbReference type="OrthoDB" id="25996at2"/>
<feature type="domain" description="PPIase FKBP-type" evidence="8">
    <location>
        <begin position="103"/>
        <end position="192"/>
    </location>
</feature>
<dbReference type="EC" id="5.2.1.8" evidence="6"/>
<dbReference type="PROSITE" id="PS50059">
    <property type="entry name" value="FKBP_PPIASE"/>
    <property type="match status" value="1"/>
</dbReference>
<organism evidence="9 10">
    <name type="scientific">Patulibacter medicamentivorans</name>
    <dbReference type="NCBI Taxonomy" id="1097667"/>
    <lineage>
        <taxon>Bacteria</taxon>
        <taxon>Bacillati</taxon>
        <taxon>Actinomycetota</taxon>
        <taxon>Thermoleophilia</taxon>
        <taxon>Solirubrobacterales</taxon>
        <taxon>Patulibacteraceae</taxon>
        <taxon>Patulibacter</taxon>
    </lineage>
</organism>
<dbReference type="Gene3D" id="3.10.50.40">
    <property type="match status" value="1"/>
</dbReference>
<dbReference type="AlphaFoldDB" id="H0E9Q3"/>
<feature type="region of interest" description="Disordered" evidence="7">
    <location>
        <begin position="24"/>
        <end position="87"/>
    </location>
</feature>
<reference evidence="9 10" key="1">
    <citation type="journal article" date="2013" name="Biodegradation">
        <title>Quantitative proteomic analysis of ibuprofen-degrading Patulibacter sp. strain I11.</title>
        <authorList>
            <person name="Almeida B."/>
            <person name="Kjeldal H."/>
            <person name="Lolas I."/>
            <person name="Knudsen A.D."/>
            <person name="Carvalho G."/>
            <person name="Nielsen K.L."/>
            <person name="Barreto Crespo M.T."/>
            <person name="Stensballe A."/>
            <person name="Nielsen J.L."/>
        </authorList>
    </citation>
    <scope>NUCLEOTIDE SEQUENCE [LARGE SCALE GENOMIC DNA]</scope>
    <source>
        <strain evidence="9 10">I11</strain>
    </source>
</reference>
<sequence>MIGRHLLPVPLVALALIAAGCGDERTSKDAKSDGSASTEQTASTTTEAAAPSVASGAAADKIAGEVGDDVTKAPKVPVTSGTPPKELEAKDVVVGDGPAAKLGDNVQVQYTLAVWGGKKVESSWDGGQPAAFPLVEGGLIEGWIKGVPGMKVGGRRVLVVPAALGYADQGTPDGKVKPGDTLVFIIDLVGTGQGG</sequence>
<feature type="compositionally biased region" description="Low complexity" evidence="7">
    <location>
        <begin position="35"/>
        <end position="59"/>
    </location>
</feature>
<evidence type="ECO:0000256" key="6">
    <source>
        <dbReference type="RuleBase" id="RU003915"/>
    </source>
</evidence>
<evidence type="ECO:0000256" key="4">
    <source>
        <dbReference type="ARBA" id="ARBA00023235"/>
    </source>
</evidence>
<dbReference type="RefSeq" id="WP_007577791.1">
    <property type="nucleotide sequence ID" value="NZ_AGUD01000266.1"/>
</dbReference>
<keyword evidence="10" id="KW-1185">Reference proteome</keyword>
<dbReference type="PANTHER" id="PTHR43811">
    <property type="entry name" value="FKBP-TYPE PEPTIDYL-PROLYL CIS-TRANS ISOMERASE FKPA"/>
    <property type="match status" value="1"/>
</dbReference>
<evidence type="ECO:0000313" key="10">
    <source>
        <dbReference type="Proteomes" id="UP000005143"/>
    </source>
</evidence>
<dbReference type="InterPro" id="IPR001179">
    <property type="entry name" value="PPIase_FKBP_dom"/>
</dbReference>
<dbReference type="PROSITE" id="PS51257">
    <property type="entry name" value="PROKAR_LIPOPROTEIN"/>
    <property type="match status" value="1"/>
</dbReference>